<gene>
    <name evidence="8" type="ORF">ACFSMZ_01020</name>
</gene>
<dbReference type="InterPro" id="IPR012413">
    <property type="entry name" value="BA14K"/>
</dbReference>
<evidence type="ECO:0000256" key="3">
    <source>
        <dbReference type="ARBA" id="ARBA00020552"/>
    </source>
</evidence>
<dbReference type="Pfam" id="PF07886">
    <property type="entry name" value="BA14K"/>
    <property type="match status" value="1"/>
</dbReference>
<keyword evidence="5" id="KW-0430">Lectin</keyword>
<feature type="transmembrane region" description="Helical" evidence="7">
    <location>
        <begin position="40"/>
        <end position="57"/>
    </location>
</feature>
<evidence type="ECO:0000256" key="4">
    <source>
        <dbReference type="ARBA" id="ARBA00022475"/>
    </source>
</evidence>
<reference evidence="9" key="1">
    <citation type="journal article" date="2019" name="Int. J. Syst. Evol. Microbiol.">
        <title>The Global Catalogue of Microorganisms (GCM) 10K type strain sequencing project: providing services to taxonomists for standard genome sequencing and annotation.</title>
        <authorList>
            <consortium name="The Broad Institute Genomics Platform"/>
            <consortium name="The Broad Institute Genome Sequencing Center for Infectious Disease"/>
            <person name="Wu L."/>
            <person name="Ma J."/>
        </authorList>
    </citation>
    <scope>NUCLEOTIDE SEQUENCE [LARGE SCALE GENOMIC DNA]</scope>
    <source>
        <strain evidence="9">KCTC 23707</strain>
    </source>
</reference>
<keyword evidence="4" id="KW-1003">Cell membrane</keyword>
<comment type="subcellular location">
    <subcellularLocation>
        <location evidence="1">Membrane</location>
        <topology evidence="1">Single-pass membrane protein</topology>
    </subcellularLocation>
</comment>
<evidence type="ECO:0000256" key="7">
    <source>
        <dbReference type="SAM" id="Phobius"/>
    </source>
</evidence>
<evidence type="ECO:0000256" key="1">
    <source>
        <dbReference type="ARBA" id="ARBA00004167"/>
    </source>
</evidence>
<comment type="similarity">
    <text evidence="2">Belongs to the BA14k family.</text>
</comment>
<accession>A0ABW5DCJ4</accession>
<dbReference type="Proteomes" id="UP001597373">
    <property type="component" value="Unassembled WGS sequence"/>
</dbReference>
<proteinExistence type="inferred from homology"/>
<keyword evidence="7" id="KW-0472">Membrane</keyword>
<evidence type="ECO:0000313" key="8">
    <source>
        <dbReference type="EMBL" id="MFD2258350.1"/>
    </source>
</evidence>
<comment type="function">
    <text evidence="6">Has immunoglobulin-binding and hemagglutination properties, and can bind to mannose. Essential for virulence. May be involved in LPS biosynthesis or polysaccharide transport.</text>
</comment>
<keyword evidence="9" id="KW-1185">Reference proteome</keyword>
<organism evidence="8 9">
    <name type="scientific">Chelativorans composti</name>
    <dbReference type="NCBI Taxonomy" id="768533"/>
    <lineage>
        <taxon>Bacteria</taxon>
        <taxon>Pseudomonadati</taxon>
        <taxon>Pseudomonadota</taxon>
        <taxon>Alphaproteobacteria</taxon>
        <taxon>Hyphomicrobiales</taxon>
        <taxon>Phyllobacteriaceae</taxon>
        <taxon>Chelativorans</taxon>
    </lineage>
</organism>
<keyword evidence="7" id="KW-0812">Transmembrane</keyword>
<protein>
    <recommendedName>
        <fullName evidence="3">Lectin-like protein BA14k</fullName>
    </recommendedName>
</protein>
<dbReference type="EMBL" id="JBHUIR010000005">
    <property type="protein sequence ID" value="MFD2258350.1"/>
    <property type="molecule type" value="Genomic_DNA"/>
</dbReference>
<dbReference type="RefSeq" id="WP_345100068.1">
    <property type="nucleotide sequence ID" value="NZ_BAABGS010000073.1"/>
</dbReference>
<evidence type="ECO:0000313" key="9">
    <source>
        <dbReference type="Proteomes" id="UP001597373"/>
    </source>
</evidence>
<comment type="caution">
    <text evidence="8">The sequence shown here is derived from an EMBL/GenBank/DDBJ whole genome shotgun (WGS) entry which is preliminary data.</text>
</comment>
<name>A0ABW5DCJ4_9HYPH</name>
<evidence type="ECO:0000256" key="2">
    <source>
        <dbReference type="ARBA" id="ARBA00010270"/>
    </source>
</evidence>
<sequence>MKTLFRNAVLGLAVAATTLAVVPAEARDRWHRHHSHDDALVAGIAGLAVGAIIGGLASQPSPPPARVYIDPPYEPVYRPVPAYRVPRFQPTYSYGYRGLQPWTPAWYRVCSQRYRSFDPTSGTFLGYDGQRHFCTLN</sequence>
<evidence type="ECO:0000256" key="5">
    <source>
        <dbReference type="ARBA" id="ARBA00022734"/>
    </source>
</evidence>
<evidence type="ECO:0000256" key="6">
    <source>
        <dbReference type="ARBA" id="ARBA00025321"/>
    </source>
</evidence>
<keyword evidence="7" id="KW-1133">Transmembrane helix</keyword>